<feature type="coiled-coil region" evidence="1">
    <location>
        <begin position="329"/>
        <end position="356"/>
    </location>
</feature>
<evidence type="ECO:0000256" key="1">
    <source>
        <dbReference type="SAM" id="Coils"/>
    </source>
</evidence>
<organism evidence="2 3">
    <name type="scientific">Fervidobacterium thailandense</name>
    <dbReference type="NCBI Taxonomy" id="1008305"/>
    <lineage>
        <taxon>Bacteria</taxon>
        <taxon>Thermotogati</taxon>
        <taxon>Thermotogota</taxon>
        <taxon>Thermotogae</taxon>
        <taxon>Thermotogales</taxon>
        <taxon>Fervidobacteriaceae</taxon>
        <taxon>Fervidobacterium</taxon>
    </lineage>
</organism>
<dbReference type="EMBL" id="LWAF01000007">
    <property type="protein sequence ID" value="ODN30330.1"/>
    <property type="molecule type" value="Genomic_DNA"/>
</dbReference>
<evidence type="ECO:0000313" key="3">
    <source>
        <dbReference type="Proteomes" id="UP000094570"/>
    </source>
</evidence>
<dbReference type="AlphaFoldDB" id="A0A1E3G2H0"/>
<sequence>MRKWFVVLLAVILTVFVLAEGDGHVHDEECGCEIADARDISLEETEIVFEESELNIEELVEKISVLEENLNLIYEILGTKAQIEDLETYREEIQAILDELETRLLNVESTVRTGLPSISSLVYELSSNIAELEEKLTSYVQVSLDGLKEEILTSVKDELSEKMTVLEDIKVTLDIHDSDILKIYETLGNMTEKLSELEKILEITSGMSETLESLALKLELHDQDIVNIYDNLANKADRSELEELEMRLTKFIEQSNGEAESWIKDRFELLEEYMNMVYEVANSKVSASDVEDMLEPLKADVEKVTNELSRVVRKLNEQDVDIIKLYDAVAKLAEELRRISGRLATLESIVNELRSK</sequence>
<name>A0A1E3G2H0_9BACT</name>
<dbReference type="STRING" id="1008305.A4H02_05610"/>
<dbReference type="Proteomes" id="UP000094570">
    <property type="component" value="Unassembled WGS sequence"/>
</dbReference>
<comment type="caution">
    <text evidence="2">The sequence shown here is derived from an EMBL/GenBank/DDBJ whole genome shotgun (WGS) entry which is preliminary data.</text>
</comment>
<accession>A0A1E3G2H0</accession>
<protein>
    <submittedName>
        <fullName evidence="2">Uncharacterized protein</fullName>
    </submittedName>
</protein>
<feature type="coiled-coil region" evidence="1">
    <location>
        <begin position="42"/>
        <end position="110"/>
    </location>
</feature>
<gene>
    <name evidence="2" type="ORF">A4H02_05610</name>
</gene>
<keyword evidence="1" id="KW-0175">Coiled coil</keyword>
<dbReference type="OrthoDB" id="42805at2"/>
<evidence type="ECO:0000313" key="2">
    <source>
        <dbReference type="EMBL" id="ODN30330.1"/>
    </source>
</evidence>
<keyword evidence="3" id="KW-1185">Reference proteome</keyword>
<proteinExistence type="predicted"/>
<dbReference type="RefSeq" id="WP_069293198.1">
    <property type="nucleotide sequence ID" value="NZ_CP140110.1"/>
</dbReference>
<reference evidence="3" key="1">
    <citation type="submission" date="2016-04" db="EMBL/GenBank/DDBJ databases">
        <title>The genome sequence project of a novel Fervidobacterium isolate from a hot spring in Thailand.</title>
        <authorList>
            <person name="Gonzalez J.M."/>
            <person name="Cuecas A."/>
            <person name="Kanoksilapatham W."/>
        </authorList>
    </citation>
    <scope>NUCLEOTIDE SEQUENCE [LARGE SCALE GENOMIC DNA]</scope>
    <source>
        <strain evidence="3">FC2004</strain>
    </source>
</reference>